<evidence type="ECO:0000313" key="1">
    <source>
        <dbReference type="EMBL" id="QBK87689.1"/>
    </source>
</evidence>
<organism evidence="1">
    <name type="scientific">Marseillevirus LCMAC202</name>
    <dbReference type="NCBI Taxonomy" id="2506606"/>
    <lineage>
        <taxon>Viruses</taxon>
        <taxon>Varidnaviria</taxon>
        <taxon>Bamfordvirae</taxon>
        <taxon>Nucleocytoviricota</taxon>
        <taxon>Megaviricetes</taxon>
        <taxon>Pimascovirales</taxon>
        <taxon>Pimascovirales incertae sedis</taxon>
        <taxon>Marseilleviridae</taxon>
    </lineage>
</organism>
<gene>
    <name evidence="1" type="ORF">LCMAC202_00250</name>
</gene>
<protein>
    <submittedName>
        <fullName evidence="1">Uncharacterized protein</fullName>
    </submittedName>
</protein>
<accession>A0A481YX44</accession>
<sequence length="225" mass="25292">MRSGQDSTLTPDPSQVLYQSLASSAIHELGKQAILDCSLLIFHQQAADVYYREDAGIPIDTNEDGTYNLYTPEEKKQIHKNLIDVVMKFHILDENGLGSKLTPLIDNLYTNIPLSPENASDPFLQRVISGRQAFSQSLFNGNLQQTLAQIGNFDDIENISQEDSTAIILNSYKEPDDTVDVAIYEDGVVQCACEFCEGFFQILEKDTNESTLNPLQQIMLQNYRF</sequence>
<reference evidence="1" key="1">
    <citation type="journal article" date="2019" name="MBio">
        <title>Virus Genomes from Deep Sea Sediments Expand the Ocean Megavirome and Support Independent Origins of Viral Gigantism.</title>
        <authorList>
            <person name="Backstrom D."/>
            <person name="Yutin N."/>
            <person name="Jorgensen S.L."/>
            <person name="Dharamshi J."/>
            <person name="Homa F."/>
            <person name="Zaremba-Niedwiedzka K."/>
            <person name="Spang A."/>
            <person name="Wolf Y.I."/>
            <person name="Koonin E.V."/>
            <person name="Ettema T.J."/>
        </authorList>
    </citation>
    <scope>NUCLEOTIDE SEQUENCE</scope>
</reference>
<name>A0A481YX44_9VIRU</name>
<dbReference type="EMBL" id="MK500369">
    <property type="protein sequence ID" value="QBK87689.1"/>
    <property type="molecule type" value="Genomic_DNA"/>
</dbReference>
<proteinExistence type="predicted"/>